<proteinExistence type="predicted"/>
<organism evidence="2 3">
    <name type="scientific">Niastella yeongjuensis</name>
    <dbReference type="NCBI Taxonomy" id="354355"/>
    <lineage>
        <taxon>Bacteria</taxon>
        <taxon>Pseudomonadati</taxon>
        <taxon>Bacteroidota</taxon>
        <taxon>Chitinophagia</taxon>
        <taxon>Chitinophagales</taxon>
        <taxon>Chitinophagaceae</taxon>
        <taxon>Niastella</taxon>
    </lineage>
</organism>
<dbReference type="Pfam" id="PF13620">
    <property type="entry name" value="CarboxypepD_reg"/>
    <property type="match status" value="1"/>
</dbReference>
<keyword evidence="1" id="KW-0732">Signal</keyword>
<dbReference type="Gene3D" id="2.60.40.1120">
    <property type="entry name" value="Carboxypeptidase-like, regulatory domain"/>
    <property type="match status" value="1"/>
</dbReference>
<dbReference type="InterPro" id="IPR008969">
    <property type="entry name" value="CarboxyPept-like_regulatory"/>
</dbReference>
<dbReference type="RefSeq" id="WP_081203168.1">
    <property type="nucleotide sequence ID" value="NZ_FOCZ01000005.1"/>
</dbReference>
<feature type="signal peptide" evidence="1">
    <location>
        <begin position="1"/>
        <end position="24"/>
    </location>
</feature>
<dbReference type="STRING" id="354355.SAMN05660816_02936"/>
<comment type="caution">
    <text evidence="2">The sequence shown here is derived from an EMBL/GenBank/DDBJ whole genome shotgun (WGS) entry which is preliminary data.</text>
</comment>
<reference evidence="3" key="1">
    <citation type="submission" date="2016-04" db="EMBL/GenBank/DDBJ databases">
        <authorList>
            <person name="Chen L."/>
            <person name="Zhuang W."/>
            <person name="Wang G."/>
        </authorList>
    </citation>
    <scope>NUCLEOTIDE SEQUENCE [LARGE SCALE GENOMIC DNA]</scope>
    <source>
        <strain evidence="3">17621</strain>
    </source>
</reference>
<keyword evidence="3" id="KW-1185">Reference proteome</keyword>
<dbReference type="SUPFAM" id="SSF49464">
    <property type="entry name" value="Carboxypeptidase regulatory domain-like"/>
    <property type="match status" value="1"/>
</dbReference>
<sequence>MKKQIRLLTMLLAILLLTTGIAHAQQKQITGQLKTASGEPIPNATILLTNTKGLIVKYGTSDNSGKYSLTLPDSASVTFLRIEVNHLGYNKVQLALTEDKTVYDFVLERKVTELPQVEVKAKPFIDRSGDTLRYNVASFSNPADRSIGDVLKHMPGISVSDNGDIFYNGQPISNLYIHGDDLMDGSYRLAPRVISKDMIKSVEVIQHDQPIKILQNKIPSDAVAINLVLKDENSVKLSGQAMLGAGLPEQYDAALNTMLFNKKIKMLNSVKANNSGIDYTDEFIRSGGSAGDPGNSRPPSLLSVGGPVPNLPRKQYYFNRSQAVNLNNLVNTKKDWQLRTNIQAFFDRNTLTYNSQQNNYLNNDTIRYNEQQNLVNNPFLVNGSFTTTVNKTHNYFTNNLRFKASGNNNNSYLNFNGAAFGQHLHDRNYDLSNLINWMPETKDNSYIQMKWFLNYYNNPQMLYIDTGLNSDILNEHLPYAAVDQQAKTPGLFSNAAISYTVGKGALKKSFEAGITNERQTLLSTLSLTQNNNAKTPYQGDAGNYLHWQRDKFYVTPSLTMIRAKWNATAALPLSWQTIHYYQDAYALNKKINRFFFNPSAQFQFKLNDEDELSLRYSYTNNMGNIAGVYRGAIMTNYLSLTANDADLQELSSSATGINYKFQRSLIMLFASAGISYNRSKANAILSSLYTNNVQRTVLLPYENDQSTWSANASLSKYLLALRTTASLKTTLTRNYSNRFINNELLPFNNDAIMFTAGLDSRFGIINFNYTGNGLWTFSRQRNKAEANTNTIRQFDQRVTMGYSPVKNLFLTVTGRHLYSTQARVADISYLFTDANARYKLTKWRMDLELDVTNLANVKKYETLNLNANQFTVSNFQLRGRMAIFRATFNL</sequence>
<dbReference type="EMBL" id="LVXG01000056">
    <property type="protein sequence ID" value="OQP42753.1"/>
    <property type="molecule type" value="Genomic_DNA"/>
</dbReference>
<evidence type="ECO:0000256" key="1">
    <source>
        <dbReference type="SAM" id="SignalP"/>
    </source>
</evidence>
<name>A0A1V9E9F2_9BACT</name>
<accession>A0A1V9E9F2</accession>
<protein>
    <recommendedName>
        <fullName evidence="4">Outer membrane protein beta-barrel domain-containing protein</fullName>
    </recommendedName>
</protein>
<evidence type="ECO:0008006" key="4">
    <source>
        <dbReference type="Google" id="ProtNLM"/>
    </source>
</evidence>
<gene>
    <name evidence="2" type="ORF">A4H97_11345</name>
</gene>
<dbReference type="AlphaFoldDB" id="A0A1V9E9F2"/>
<dbReference type="OrthoDB" id="603275at2"/>
<dbReference type="SUPFAM" id="SSF56935">
    <property type="entry name" value="Porins"/>
    <property type="match status" value="1"/>
</dbReference>
<feature type="chain" id="PRO_5010721582" description="Outer membrane protein beta-barrel domain-containing protein" evidence="1">
    <location>
        <begin position="25"/>
        <end position="890"/>
    </location>
</feature>
<dbReference type="Proteomes" id="UP000192610">
    <property type="component" value="Unassembled WGS sequence"/>
</dbReference>
<evidence type="ECO:0000313" key="3">
    <source>
        <dbReference type="Proteomes" id="UP000192610"/>
    </source>
</evidence>
<evidence type="ECO:0000313" key="2">
    <source>
        <dbReference type="EMBL" id="OQP42753.1"/>
    </source>
</evidence>